<keyword evidence="3" id="KW-1185">Reference proteome</keyword>
<evidence type="ECO:0000313" key="3">
    <source>
        <dbReference type="Proteomes" id="UP001152622"/>
    </source>
</evidence>
<feature type="region of interest" description="Disordered" evidence="1">
    <location>
        <begin position="67"/>
        <end position="117"/>
    </location>
</feature>
<organism evidence="2 3">
    <name type="scientific">Synaphobranchus kaupii</name>
    <name type="common">Kaup's arrowtooth eel</name>
    <dbReference type="NCBI Taxonomy" id="118154"/>
    <lineage>
        <taxon>Eukaryota</taxon>
        <taxon>Metazoa</taxon>
        <taxon>Chordata</taxon>
        <taxon>Craniata</taxon>
        <taxon>Vertebrata</taxon>
        <taxon>Euteleostomi</taxon>
        <taxon>Actinopterygii</taxon>
        <taxon>Neopterygii</taxon>
        <taxon>Teleostei</taxon>
        <taxon>Anguilliformes</taxon>
        <taxon>Synaphobranchidae</taxon>
        <taxon>Synaphobranchus</taxon>
    </lineage>
</organism>
<dbReference type="EMBL" id="JAINUF010000004">
    <property type="protein sequence ID" value="KAJ8362968.1"/>
    <property type="molecule type" value="Genomic_DNA"/>
</dbReference>
<name>A0A9Q1FN55_SYNKA</name>
<protein>
    <submittedName>
        <fullName evidence="2">Uncharacterized protein</fullName>
    </submittedName>
</protein>
<dbReference type="Proteomes" id="UP001152622">
    <property type="component" value="Chromosome 4"/>
</dbReference>
<proteinExistence type="predicted"/>
<accession>A0A9Q1FN55</accession>
<gene>
    <name evidence="2" type="ORF">SKAU_G00117990</name>
</gene>
<comment type="caution">
    <text evidence="2">The sequence shown here is derived from an EMBL/GenBank/DDBJ whole genome shotgun (WGS) entry which is preliminary data.</text>
</comment>
<dbReference type="AlphaFoldDB" id="A0A9Q1FN55"/>
<evidence type="ECO:0000313" key="2">
    <source>
        <dbReference type="EMBL" id="KAJ8362968.1"/>
    </source>
</evidence>
<sequence>MEEPFVVGQHTRAEGSLIDFFGSQAGPTDYVPQFPPRPACTALCAHHFKAGIGRVVPPDFLSLTASNQGSIRGTPDRRACQTPHPQRSTGPPRRALWFGPTGQFEPGSWRDAGPACF</sequence>
<reference evidence="2" key="1">
    <citation type="journal article" date="2023" name="Science">
        <title>Genome structures resolve the early diversification of teleost fishes.</title>
        <authorList>
            <person name="Parey E."/>
            <person name="Louis A."/>
            <person name="Montfort J."/>
            <person name="Bouchez O."/>
            <person name="Roques C."/>
            <person name="Iampietro C."/>
            <person name="Lluch J."/>
            <person name="Castinel A."/>
            <person name="Donnadieu C."/>
            <person name="Desvignes T."/>
            <person name="Floi Bucao C."/>
            <person name="Jouanno E."/>
            <person name="Wen M."/>
            <person name="Mejri S."/>
            <person name="Dirks R."/>
            <person name="Jansen H."/>
            <person name="Henkel C."/>
            <person name="Chen W.J."/>
            <person name="Zahm M."/>
            <person name="Cabau C."/>
            <person name="Klopp C."/>
            <person name="Thompson A.W."/>
            <person name="Robinson-Rechavi M."/>
            <person name="Braasch I."/>
            <person name="Lecointre G."/>
            <person name="Bobe J."/>
            <person name="Postlethwait J.H."/>
            <person name="Berthelot C."/>
            <person name="Roest Crollius H."/>
            <person name="Guiguen Y."/>
        </authorList>
    </citation>
    <scope>NUCLEOTIDE SEQUENCE</scope>
    <source>
        <strain evidence="2">WJC10195</strain>
    </source>
</reference>
<evidence type="ECO:0000256" key="1">
    <source>
        <dbReference type="SAM" id="MobiDB-lite"/>
    </source>
</evidence>